<protein>
    <submittedName>
        <fullName evidence="3">Uncharacterized protein</fullName>
    </submittedName>
</protein>
<evidence type="ECO:0000313" key="4">
    <source>
        <dbReference type="Proteomes" id="UP001642482"/>
    </source>
</evidence>
<feature type="compositionally biased region" description="Low complexity" evidence="1">
    <location>
        <begin position="28"/>
        <end position="42"/>
    </location>
</feature>
<feature type="signal peptide" evidence="2">
    <location>
        <begin position="1"/>
        <end position="19"/>
    </location>
</feature>
<dbReference type="Proteomes" id="UP001642482">
    <property type="component" value="Unassembled WGS sequence"/>
</dbReference>
<proteinExistence type="predicted"/>
<feature type="region of interest" description="Disordered" evidence="1">
    <location>
        <begin position="21"/>
        <end position="43"/>
    </location>
</feature>
<name>A0ABP0CTJ7_9PEZI</name>
<keyword evidence="2" id="KW-0732">Signal</keyword>
<evidence type="ECO:0000256" key="1">
    <source>
        <dbReference type="SAM" id="MobiDB-lite"/>
    </source>
</evidence>
<dbReference type="EMBL" id="CAWUHD010000136">
    <property type="protein sequence ID" value="CAK7234631.1"/>
    <property type="molecule type" value="Genomic_DNA"/>
</dbReference>
<gene>
    <name evidence="3" type="ORF">SEUCBS140593_009008</name>
</gene>
<feature type="chain" id="PRO_5046491533" evidence="2">
    <location>
        <begin position="20"/>
        <end position="196"/>
    </location>
</feature>
<organism evidence="3 4">
    <name type="scientific">Sporothrix eucalyptigena</name>
    <dbReference type="NCBI Taxonomy" id="1812306"/>
    <lineage>
        <taxon>Eukaryota</taxon>
        <taxon>Fungi</taxon>
        <taxon>Dikarya</taxon>
        <taxon>Ascomycota</taxon>
        <taxon>Pezizomycotina</taxon>
        <taxon>Sordariomycetes</taxon>
        <taxon>Sordariomycetidae</taxon>
        <taxon>Ophiostomatales</taxon>
        <taxon>Ophiostomataceae</taxon>
        <taxon>Sporothrix</taxon>
    </lineage>
</organism>
<reference evidence="3 4" key="1">
    <citation type="submission" date="2024-01" db="EMBL/GenBank/DDBJ databases">
        <authorList>
            <person name="Allen C."/>
            <person name="Tagirdzhanova G."/>
        </authorList>
    </citation>
    <scope>NUCLEOTIDE SEQUENCE [LARGE SCALE GENOMIC DNA]</scope>
</reference>
<evidence type="ECO:0000256" key="2">
    <source>
        <dbReference type="SAM" id="SignalP"/>
    </source>
</evidence>
<evidence type="ECO:0000313" key="3">
    <source>
        <dbReference type="EMBL" id="CAK7234631.1"/>
    </source>
</evidence>
<sequence>MRLLSLVLGVAAAASLAVANPCKPSPVSPSSSSSSVSSSSSSAPTPHPTFEILASCPSITGLTGAPLTFYGNSFSVQFLSSSSTFQTGYFLLEADTNRLMTTTGLYVVLDSSAWQLDTIYSINLDLSYYYPMICDPSALTEGTTMSCYANTLPDLEMYTPTTQSSNLKVHLFNPSTPPNGYAPISFVVGPAPSTTN</sequence>
<accession>A0ABP0CTJ7</accession>
<comment type="caution">
    <text evidence="3">The sequence shown here is derived from an EMBL/GenBank/DDBJ whole genome shotgun (WGS) entry which is preliminary data.</text>
</comment>
<keyword evidence="4" id="KW-1185">Reference proteome</keyword>